<organism evidence="1 2">
    <name type="scientific">Oleiphilus messinensis</name>
    <dbReference type="NCBI Taxonomy" id="141451"/>
    <lineage>
        <taxon>Bacteria</taxon>
        <taxon>Pseudomonadati</taxon>
        <taxon>Pseudomonadota</taxon>
        <taxon>Gammaproteobacteria</taxon>
        <taxon>Oceanospirillales</taxon>
        <taxon>Oleiphilaceae</taxon>
        <taxon>Oleiphilus</taxon>
    </lineage>
</organism>
<dbReference type="GO" id="GO:0003824">
    <property type="term" value="F:catalytic activity"/>
    <property type="evidence" value="ECO:0007669"/>
    <property type="project" value="InterPro"/>
</dbReference>
<name>A0A1Y0IC05_9GAMM</name>
<dbReference type="Proteomes" id="UP000196027">
    <property type="component" value="Chromosome"/>
</dbReference>
<reference evidence="1 2" key="1">
    <citation type="submission" date="2017-05" db="EMBL/GenBank/DDBJ databases">
        <title>Genomic insights into alkan degradation activity of Oleiphilus messinensis.</title>
        <authorList>
            <person name="Kozyavkin S.A."/>
            <person name="Slesarev A.I."/>
            <person name="Golyshin P.N."/>
            <person name="Korzhenkov A."/>
            <person name="Golyshina O.N."/>
            <person name="Toshchakov S.V."/>
        </authorList>
    </citation>
    <scope>NUCLEOTIDE SEQUENCE [LARGE SCALE GENOMIC DNA]</scope>
    <source>
        <strain evidence="1 2">ME102</strain>
    </source>
</reference>
<keyword evidence="2" id="KW-1185">Reference proteome</keyword>
<dbReference type="OrthoDB" id="9058532at2"/>
<dbReference type="InterPro" id="IPR003673">
    <property type="entry name" value="CoA-Trfase_fam_III"/>
</dbReference>
<proteinExistence type="predicted"/>
<dbReference type="KEGG" id="ome:OLMES_3662"/>
<accession>A0A1Y0IC05</accession>
<dbReference type="RefSeq" id="WP_087462552.1">
    <property type="nucleotide sequence ID" value="NZ_CP021425.1"/>
</dbReference>
<dbReference type="Pfam" id="PF02515">
    <property type="entry name" value="CoA_transf_3"/>
    <property type="match status" value="1"/>
</dbReference>
<dbReference type="Gene3D" id="3.30.1540.10">
    <property type="entry name" value="formyl-coa transferase, domain 3"/>
    <property type="match status" value="1"/>
</dbReference>
<dbReference type="EMBL" id="CP021425">
    <property type="protein sequence ID" value="ARU57689.1"/>
    <property type="molecule type" value="Genomic_DNA"/>
</dbReference>
<dbReference type="InterPro" id="IPR050509">
    <property type="entry name" value="CoA-transferase_III"/>
</dbReference>
<dbReference type="InterPro" id="IPR044855">
    <property type="entry name" value="CoA-Trfase_III_dom3_sf"/>
</dbReference>
<gene>
    <name evidence="1" type="ORF">OLMES_3662</name>
</gene>
<dbReference type="Gene3D" id="3.40.50.10540">
    <property type="entry name" value="Crotonobetainyl-coa:carnitine coa-transferase, domain 1"/>
    <property type="match status" value="2"/>
</dbReference>
<evidence type="ECO:0000313" key="1">
    <source>
        <dbReference type="EMBL" id="ARU57689.1"/>
    </source>
</evidence>
<dbReference type="InterPro" id="IPR023606">
    <property type="entry name" value="CoA-Trfase_III_dom_1_sf"/>
</dbReference>
<sequence>MSGPLNNLKVLDFSTLLPGPYATMLMADMGAEVVRVESPTRLDLVRVLPPMVGKVSAAHGYLNRGKKSIAIDLKKPEGIEIVKQLVAEYDIVVEQFRPGVMARLGLGYEQLKEINPNLIYCSITGYGQTGPYKDRAGHDINYLALSGLSSYSGRAESGPVPLGFQVADVAGGSHHAVMGILAAVIQRSATGVGQHIDISMTDAAFSLNAMSGAGFLAGAPVPAPEKEYLNGGGFYDYYETKDGRFLSVGGLEPQFVQKLCLLLECPDRMNQALSQKPEDQAAFKSMLAEKIKSEDMVYWTEFFAKEDVCIEPVLNLDESVKHPQMVERNMVIQVGGEGGIDQIGFPIKFSETPCAVEEPGAILGAHTAAILEGLKYSEEQIESLQKQRVIKRI</sequence>
<evidence type="ECO:0000313" key="2">
    <source>
        <dbReference type="Proteomes" id="UP000196027"/>
    </source>
</evidence>
<dbReference type="PANTHER" id="PTHR48228:SF5">
    <property type="entry name" value="ALPHA-METHYLACYL-COA RACEMASE"/>
    <property type="match status" value="1"/>
</dbReference>
<dbReference type="PANTHER" id="PTHR48228">
    <property type="entry name" value="SUCCINYL-COA--D-CITRAMALATE COA-TRANSFERASE"/>
    <property type="match status" value="1"/>
</dbReference>
<protein>
    <submittedName>
        <fullName evidence="1">Alpha-methylacyl-CoA racemase</fullName>
    </submittedName>
</protein>
<dbReference type="AlphaFoldDB" id="A0A1Y0IC05"/>
<dbReference type="SUPFAM" id="SSF89796">
    <property type="entry name" value="CoA-transferase family III (CaiB/BaiF)"/>
    <property type="match status" value="1"/>
</dbReference>